<dbReference type="AlphaFoldDB" id="A0A6B0S790"/>
<organism evidence="1 2">
    <name type="scientific">Bos mutus</name>
    <name type="common">wild yak</name>
    <dbReference type="NCBI Taxonomy" id="72004"/>
    <lineage>
        <taxon>Eukaryota</taxon>
        <taxon>Metazoa</taxon>
        <taxon>Chordata</taxon>
        <taxon>Craniata</taxon>
        <taxon>Vertebrata</taxon>
        <taxon>Euteleostomi</taxon>
        <taxon>Mammalia</taxon>
        <taxon>Eutheria</taxon>
        <taxon>Laurasiatheria</taxon>
        <taxon>Artiodactyla</taxon>
        <taxon>Ruminantia</taxon>
        <taxon>Pecora</taxon>
        <taxon>Bovidae</taxon>
        <taxon>Bovinae</taxon>
        <taxon>Bos</taxon>
    </lineage>
</organism>
<evidence type="ECO:0000313" key="1">
    <source>
        <dbReference type="EMBL" id="MXQ96737.1"/>
    </source>
</evidence>
<comment type="caution">
    <text evidence="1">The sequence shown here is derived from an EMBL/GenBank/DDBJ whole genome shotgun (WGS) entry which is preliminary data.</text>
</comment>
<proteinExistence type="predicted"/>
<sequence length="156" mass="17514">MRSEEVQILRSVCELVTGLLLGDEAEAVLKDLPNDWFCSLLNLSQKISWLCITYIYESVNFEAEMFGPEEEEFFQGVGKASSRHCESSTQWQRVGCFSVSLGGLGDGCLDGPFLRVDGAAGELWPFRLSLSEIRTRKDKHEKIMSVDKEGNDDHSD</sequence>
<dbReference type="EMBL" id="VBQZ03000173">
    <property type="protein sequence ID" value="MXQ96737.1"/>
    <property type="molecule type" value="Genomic_DNA"/>
</dbReference>
<keyword evidence="2" id="KW-1185">Reference proteome</keyword>
<evidence type="ECO:0000313" key="2">
    <source>
        <dbReference type="Proteomes" id="UP000322234"/>
    </source>
</evidence>
<protein>
    <submittedName>
        <fullName evidence="1">Uncharacterized protein</fullName>
    </submittedName>
</protein>
<dbReference type="Proteomes" id="UP000322234">
    <property type="component" value="Unassembled WGS sequence"/>
</dbReference>
<gene>
    <name evidence="1" type="ORF">E5288_WYG020478</name>
</gene>
<accession>A0A6B0S790</accession>
<reference evidence="1" key="1">
    <citation type="submission" date="2019-10" db="EMBL/GenBank/DDBJ databases">
        <title>The sequence and de novo assembly of the wild yak genome.</title>
        <authorList>
            <person name="Liu Y."/>
        </authorList>
    </citation>
    <scope>NUCLEOTIDE SEQUENCE [LARGE SCALE GENOMIC DNA]</scope>
    <source>
        <strain evidence="1">WY2019</strain>
    </source>
</reference>
<name>A0A6B0S790_9CETA</name>